<dbReference type="EMBL" id="KQ976556">
    <property type="protein sequence ID" value="KYM80774.1"/>
    <property type="molecule type" value="Genomic_DNA"/>
</dbReference>
<evidence type="ECO:0000313" key="2">
    <source>
        <dbReference type="EMBL" id="KYM80774.1"/>
    </source>
</evidence>
<gene>
    <name evidence="2" type="ORF">ALC53_08775</name>
</gene>
<accession>A0A195B9A7</accession>
<dbReference type="Proteomes" id="UP000078540">
    <property type="component" value="Unassembled WGS sequence"/>
</dbReference>
<dbReference type="AlphaFoldDB" id="A0A195B9A7"/>
<organism evidence="2 3">
    <name type="scientific">Atta colombica</name>
    <dbReference type="NCBI Taxonomy" id="520822"/>
    <lineage>
        <taxon>Eukaryota</taxon>
        <taxon>Metazoa</taxon>
        <taxon>Ecdysozoa</taxon>
        <taxon>Arthropoda</taxon>
        <taxon>Hexapoda</taxon>
        <taxon>Insecta</taxon>
        <taxon>Pterygota</taxon>
        <taxon>Neoptera</taxon>
        <taxon>Endopterygota</taxon>
        <taxon>Hymenoptera</taxon>
        <taxon>Apocrita</taxon>
        <taxon>Aculeata</taxon>
        <taxon>Formicoidea</taxon>
        <taxon>Formicidae</taxon>
        <taxon>Myrmicinae</taxon>
        <taxon>Atta</taxon>
    </lineage>
</organism>
<feature type="region of interest" description="Disordered" evidence="1">
    <location>
        <begin position="168"/>
        <end position="187"/>
    </location>
</feature>
<evidence type="ECO:0000256" key="1">
    <source>
        <dbReference type="SAM" id="MobiDB-lite"/>
    </source>
</evidence>
<feature type="non-terminal residue" evidence="2">
    <location>
        <position position="1"/>
    </location>
</feature>
<protein>
    <submittedName>
        <fullName evidence="2">Uncharacterized protein</fullName>
    </submittedName>
</protein>
<evidence type="ECO:0000313" key="3">
    <source>
        <dbReference type="Proteomes" id="UP000078540"/>
    </source>
</evidence>
<reference evidence="2 3" key="1">
    <citation type="submission" date="2015-09" db="EMBL/GenBank/DDBJ databases">
        <title>Atta colombica WGS genome.</title>
        <authorList>
            <person name="Nygaard S."/>
            <person name="Hu H."/>
            <person name="Boomsma J."/>
            <person name="Zhang G."/>
        </authorList>
    </citation>
    <scope>NUCLEOTIDE SEQUENCE [LARGE SCALE GENOMIC DNA]</scope>
    <source>
        <strain evidence="2">Treedump-2</strain>
        <tissue evidence="2">Whole body</tissue>
    </source>
</reference>
<sequence>KLLIEIIVQMLTSKIFPILNSAVDYANDTTHLGNKITFIRGITDRISRRNSGNCPEPDIDSHGNRGELEHARDFVQDWDPDNRRIFVYLRGEWKVEWRNVDCGKLEHIQHERYMRRYLILQKKIKYSRDLEKIIGVMLSTQMSIHSVDGIVYIIVGHKNPYVDQKPKMFKSRNEKRIKTPSSCLTRH</sequence>
<name>A0A195B9A7_9HYME</name>
<proteinExistence type="predicted"/>
<keyword evidence="3" id="KW-1185">Reference proteome</keyword>